<evidence type="ECO:0000313" key="2">
    <source>
        <dbReference type="EMBL" id="CAL5218966.1"/>
    </source>
</evidence>
<sequence length="154" mass="16835">MLDSNNSRSSAPASLPATSPLLLLLSSRHYQHRQRPRDLSLNGVAKNRSQSAGSNWEAEFAQYSDAEQSQKASQHLELTWKVHKNAKPAPCSHCEGVGHEPCPWCNSTGAMRIGEHVFCSIDSGCKPCPICNSKGRISCKHCMGTGFRASWLSP</sequence>
<proteinExistence type="predicted"/>
<dbReference type="EMBL" id="CAXHTA020000001">
    <property type="protein sequence ID" value="CAL5218966.1"/>
    <property type="molecule type" value="Genomic_DNA"/>
</dbReference>
<keyword evidence="3" id="KW-1185">Reference proteome</keyword>
<dbReference type="InterPro" id="IPR036410">
    <property type="entry name" value="HSP_DnaJ_Cys-rich_dom_sf"/>
</dbReference>
<comment type="caution">
    <text evidence="2">The sequence shown here is derived from an EMBL/GenBank/DDBJ whole genome shotgun (WGS) entry which is preliminary data.</text>
</comment>
<reference evidence="2 3" key="1">
    <citation type="submission" date="2024-06" db="EMBL/GenBank/DDBJ databases">
        <authorList>
            <person name="Kraege A."/>
            <person name="Thomma B."/>
        </authorList>
    </citation>
    <scope>NUCLEOTIDE SEQUENCE [LARGE SCALE GENOMIC DNA]</scope>
</reference>
<name>A0ABP1FI14_9CHLO</name>
<feature type="region of interest" description="Disordered" evidence="1">
    <location>
        <begin position="34"/>
        <end position="53"/>
    </location>
</feature>
<dbReference type="PANTHER" id="PTHR15852">
    <property type="entry name" value="PLASTID TRANSCRIPTIONALLY ACTIVE PROTEIN"/>
    <property type="match status" value="1"/>
</dbReference>
<dbReference type="Proteomes" id="UP001497392">
    <property type="component" value="Unassembled WGS sequence"/>
</dbReference>
<organism evidence="2 3">
    <name type="scientific">Coccomyxa viridis</name>
    <dbReference type="NCBI Taxonomy" id="1274662"/>
    <lineage>
        <taxon>Eukaryota</taxon>
        <taxon>Viridiplantae</taxon>
        <taxon>Chlorophyta</taxon>
        <taxon>core chlorophytes</taxon>
        <taxon>Trebouxiophyceae</taxon>
        <taxon>Trebouxiophyceae incertae sedis</taxon>
        <taxon>Coccomyxaceae</taxon>
        <taxon>Coccomyxa</taxon>
    </lineage>
</organism>
<evidence type="ECO:0000313" key="3">
    <source>
        <dbReference type="Proteomes" id="UP001497392"/>
    </source>
</evidence>
<dbReference type="SUPFAM" id="SSF57938">
    <property type="entry name" value="DnaJ/Hsp40 cysteine-rich domain"/>
    <property type="match status" value="1"/>
</dbReference>
<protein>
    <submittedName>
        <fullName evidence="2">G720 protein</fullName>
    </submittedName>
</protein>
<dbReference type="PANTHER" id="PTHR15852:SF54">
    <property type="entry name" value="PROTEIN SSUH2 HOMOLOG"/>
    <property type="match status" value="1"/>
</dbReference>
<accession>A0ABP1FI14</accession>
<gene>
    <name evidence="2" type="primary">g720</name>
    <name evidence="2" type="ORF">VP750_LOCUS625</name>
</gene>
<evidence type="ECO:0000256" key="1">
    <source>
        <dbReference type="SAM" id="MobiDB-lite"/>
    </source>
</evidence>